<dbReference type="GeneID" id="40748490"/>
<name>A0A074X5Q1_AURPU</name>
<sequence>MRELVRDLAQELEAEGIRSCGHGEHLVVDAQARIFWADNDPVLTKLSRPLSPRISVTCGCLPASTKPIICVRNSGGND</sequence>
<dbReference type="HOGENOM" id="CLU_2621623_0_0_1"/>
<dbReference type="AlphaFoldDB" id="A0A074X5Q1"/>
<keyword evidence="2" id="KW-1185">Reference proteome</keyword>
<accession>A0A074X5Q1</accession>
<dbReference type="EMBL" id="KL584996">
    <property type="protein sequence ID" value="KEQ80683.1"/>
    <property type="molecule type" value="Genomic_DNA"/>
</dbReference>
<reference evidence="1 2" key="1">
    <citation type="journal article" date="2014" name="BMC Genomics">
        <title>Genome sequencing of four Aureobasidium pullulans varieties: biotechnological potential, stress tolerance, and description of new species.</title>
        <authorList>
            <person name="Gostin Ar C."/>
            <person name="Ohm R.A."/>
            <person name="Kogej T."/>
            <person name="Sonjak S."/>
            <person name="Turk M."/>
            <person name="Zajc J."/>
            <person name="Zalar P."/>
            <person name="Grube M."/>
            <person name="Sun H."/>
            <person name="Han J."/>
            <person name="Sharma A."/>
            <person name="Chiniquy J."/>
            <person name="Ngan C.Y."/>
            <person name="Lipzen A."/>
            <person name="Barry K."/>
            <person name="Grigoriev I.V."/>
            <person name="Gunde-Cimerman N."/>
        </authorList>
    </citation>
    <scope>NUCLEOTIDE SEQUENCE [LARGE SCALE GENOMIC DNA]</scope>
    <source>
        <strain evidence="1 2">EXF-150</strain>
    </source>
</reference>
<protein>
    <submittedName>
        <fullName evidence="1">Uncharacterized protein</fullName>
    </submittedName>
</protein>
<organism evidence="1 2">
    <name type="scientific">Aureobasidium pullulans EXF-150</name>
    <dbReference type="NCBI Taxonomy" id="1043002"/>
    <lineage>
        <taxon>Eukaryota</taxon>
        <taxon>Fungi</taxon>
        <taxon>Dikarya</taxon>
        <taxon>Ascomycota</taxon>
        <taxon>Pezizomycotina</taxon>
        <taxon>Dothideomycetes</taxon>
        <taxon>Dothideomycetidae</taxon>
        <taxon>Dothideales</taxon>
        <taxon>Saccotheciaceae</taxon>
        <taxon>Aureobasidium</taxon>
    </lineage>
</organism>
<evidence type="ECO:0000313" key="1">
    <source>
        <dbReference type="EMBL" id="KEQ80683.1"/>
    </source>
</evidence>
<dbReference type="RefSeq" id="XP_029756870.1">
    <property type="nucleotide sequence ID" value="XM_029906184.1"/>
</dbReference>
<evidence type="ECO:0000313" key="2">
    <source>
        <dbReference type="Proteomes" id="UP000030706"/>
    </source>
</evidence>
<proteinExistence type="predicted"/>
<dbReference type="Proteomes" id="UP000030706">
    <property type="component" value="Unassembled WGS sequence"/>
</dbReference>
<gene>
    <name evidence="1" type="ORF">M438DRAFT_348615</name>
</gene>